<evidence type="ECO:0000256" key="3">
    <source>
        <dbReference type="ARBA" id="ARBA00023274"/>
    </source>
</evidence>
<dbReference type="GO" id="GO:0008270">
    <property type="term" value="F:zinc ion binding"/>
    <property type="evidence" value="ECO:0007669"/>
    <property type="project" value="InterPro"/>
</dbReference>
<evidence type="ECO:0000313" key="4">
    <source>
        <dbReference type="EMBL" id="TBT98877.1"/>
    </source>
</evidence>
<evidence type="ECO:0000313" key="5">
    <source>
        <dbReference type="Proteomes" id="UP000293045"/>
    </source>
</evidence>
<dbReference type="PANTHER" id="PTHR12010">
    <property type="entry name" value="40S RIBOSOMAL PROTEIN S29"/>
    <property type="match status" value="1"/>
</dbReference>
<dbReference type="Proteomes" id="UP000293045">
    <property type="component" value="Unassembled WGS sequence"/>
</dbReference>
<dbReference type="VEuPathDB" id="MicrosporidiaDB:CWI39_2235p0020"/>
<reference evidence="4 5" key="1">
    <citation type="submission" date="2017-12" db="EMBL/GenBank/DDBJ databases">
        <authorList>
            <person name="Pombert J.-F."/>
            <person name="Haag K.L."/>
            <person name="Ebert D."/>
        </authorList>
    </citation>
    <scope>NUCLEOTIDE SEQUENCE [LARGE SCALE GENOMIC DNA]</scope>
    <source>
        <strain evidence="4">IL-BN-2</strain>
    </source>
</reference>
<dbReference type="InterPro" id="IPR039744">
    <property type="entry name" value="RIbosomal_uS14_euk_arc"/>
</dbReference>
<dbReference type="GO" id="GO:0022627">
    <property type="term" value="C:cytosolic small ribosomal subunit"/>
    <property type="evidence" value="ECO:0007669"/>
    <property type="project" value="TreeGrafter"/>
</dbReference>
<keyword evidence="2 4" id="KW-0689">Ribosomal protein</keyword>
<dbReference type="Gene3D" id="4.10.830.10">
    <property type="entry name" value="30s Ribosomal Protein S14, Chain N"/>
    <property type="match status" value="1"/>
</dbReference>
<gene>
    <name evidence="4" type="ORF">CWI39_2235p0020</name>
</gene>
<evidence type="ECO:0000256" key="1">
    <source>
        <dbReference type="ARBA" id="ARBA00009083"/>
    </source>
</evidence>
<dbReference type="AlphaFoldDB" id="A0A4Q9KVF5"/>
<accession>A0A4Q9KVF5</accession>
<evidence type="ECO:0000256" key="2">
    <source>
        <dbReference type="ARBA" id="ARBA00022980"/>
    </source>
</evidence>
<dbReference type="Pfam" id="PF00253">
    <property type="entry name" value="Ribosomal_S14"/>
    <property type="match status" value="1"/>
</dbReference>
<keyword evidence="3" id="KW-0687">Ribonucleoprotein</keyword>
<dbReference type="InterPro" id="IPR043140">
    <property type="entry name" value="Ribosomal_uS14_sf"/>
</dbReference>
<organism evidence="4 5">
    <name type="scientific">Hamiltosporidium magnivora</name>
    <dbReference type="NCBI Taxonomy" id="148818"/>
    <lineage>
        <taxon>Eukaryota</taxon>
        <taxon>Fungi</taxon>
        <taxon>Fungi incertae sedis</taxon>
        <taxon>Microsporidia</taxon>
        <taxon>Dubosqiidae</taxon>
        <taxon>Hamiltosporidium</taxon>
    </lineage>
</organism>
<sequence length="63" mass="7335">MVDIKIKENEPTGYMSHNKPFGPGSRRCRACHTHKGIIRTYGLNLCRRCFPEYANDIGFKKYD</sequence>
<dbReference type="GO" id="GO:0002181">
    <property type="term" value="P:cytoplasmic translation"/>
    <property type="evidence" value="ECO:0007669"/>
    <property type="project" value="TreeGrafter"/>
</dbReference>
<dbReference type="EMBL" id="PIXR01002235">
    <property type="protein sequence ID" value="TBT98877.1"/>
    <property type="molecule type" value="Genomic_DNA"/>
</dbReference>
<comment type="similarity">
    <text evidence="1">Belongs to the universal ribosomal protein uS14 family.</text>
</comment>
<protein>
    <submittedName>
        <fullName evidence="4">Putative ribosomal protein S29</fullName>
    </submittedName>
</protein>
<dbReference type="GO" id="GO:0003735">
    <property type="term" value="F:structural constituent of ribosome"/>
    <property type="evidence" value="ECO:0007669"/>
    <property type="project" value="InterPro"/>
</dbReference>
<dbReference type="NCBIfam" id="NF004424">
    <property type="entry name" value="PRK05766.1"/>
    <property type="match status" value="1"/>
</dbReference>
<name>A0A4Q9KVF5_9MICR</name>
<dbReference type="PANTHER" id="PTHR12010:SF2">
    <property type="entry name" value="40S RIBOSOMAL PROTEIN S29"/>
    <property type="match status" value="1"/>
</dbReference>
<dbReference type="InterPro" id="IPR001209">
    <property type="entry name" value="Ribosomal_uS14"/>
</dbReference>
<proteinExistence type="inferred from homology"/>
<comment type="caution">
    <text evidence="4">The sequence shown here is derived from an EMBL/GenBank/DDBJ whole genome shotgun (WGS) entry which is preliminary data.</text>
</comment>
<dbReference type="FunFam" id="4.10.830.10:FF:000002">
    <property type="entry name" value="40S ribosomal protein S29"/>
    <property type="match status" value="1"/>
</dbReference>